<organism evidence="3 4">
    <name type="scientific">Aedes albopictus</name>
    <name type="common">Asian tiger mosquito</name>
    <name type="synonym">Stegomyia albopicta</name>
    <dbReference type="NCBI Taxonomy" id="7160"/>
    <lineage>
        <taxon>Eukaryota</taxon>
        <taxon>Metazoa</taxon>
        <taxon>Ecdysozoa</taxon>
        <taxon>Arthropoda</taxon>
        <taxon>Hexapoda</taxon>
        <taxon>Insecta</taxon>
        <taxon>Pterygota</taxon>
        <taxon>Neoptera</taxon>
        <taxon>Endopterygota</taxon>
        <taxon>Diptera</taxon>
        <taxon>Nematocera</taxon>
        <taxon>Culicoidea</taxon>
        <taxon>Culicidae</taxon>
        <taxon>Culicinae</taxon>
        <taxon>Aedini</taxon>
        <taxon>Aedes</taxon>
        <taxon>Stegomyia</taxon>
    </lineage>
</organism>
<keyword evidence="1" id="KW-0175">Coiled coil</keyword>
<evidence type="ECO:0000256" key="1">
    <source>
        <dbReference type="SAM" id="Coils"/>
    </source>
</evidence>
<reference evidence="3" key="2">
    <citation type="submission" date="2025-05" db="UniProtKB">
        <authorList>
            <consortium name="EnsemblMetazoa"/>
        </authorList>
    </citation>
    <scope>IDENTIFICATION</scope>
    <source>
        <strain evidence="3">Foshan</strain>
    </source>
</reference>
<dbReference type="SUPFAM" id="SSF58113">
    <property type="entry name" value="Apolipoprotein A-I"/>
    <property type="match status" value="1"/>
</dbReference>
<sequence>MHSNYSILVLFLVTHFSTGVPFIHRVKRQQFRALPSCTVSHQEVEELIRITTNLNTALLESVKVDIRSGFDEEAANRDRCSKQLGQFRDTVTNILESYKSIDRNKMSQGQYDLAKARYQGDIQRLLRRVDNLKRDVEEKYKGEVERLRTNMQGFKSQVDDYLAQLEEERAKIRSCSVRLVIANVRARRIKDAVNEFVTLGDRAYDPIVTDVFEDEPQNAELVLDFLEAVDLNYEPIVGYEVLYPLIKKNNQLGGTSGRRFLLHLMAMTKADDENTRRAQQLLRKFKSEVQ</sequence>
<name>A0ABM1ZRC5_AEDAL</name>
<dbReference type="EnsemblMetazoa" id="AALFPA23_020960.R30923">
    <property type="protein sequence ID" value="AALFPA23_020960.P30923"/>
    <property type="gene ID" value="AALFPA23_020960"/>
</dbReference>
<feature type="coiled-coil region" evidence="1">
    <location>
        <begin position="115"/>
        <end position="171"/>
    </location>
</feature>
<evidence type="ECO:0000313" key="4">
    <source>
        <dbReference type="Proteomes" id="UP000069940"/>
    </source>
</evidence>
<feature type="chain" id="PRO_5047238936" description="Salivary secreted protein" evidence="2">
    <location>
        <begin position="20"/>
        <end position="290"/>
    </location>
</feature>
<keyword evidence="4" id="KW-1185">Reference proteome</keyword>
<evidence type="ECO:0000313" key="3">
    <source>
        <dbReference type="EnsemblMetazoa" id="AALFPA23_020960.P30923"/>
    </source>
</evidence>
<evidence type="ECO:0008006" key="5">
    <source>
        <dbReference type="Google" id="ProtNLM"/>
    </source>
</evidence>
<protein>
    <recommendedName>
        <fullName evidence="5">Salivary secreted protein</fullName>
    </recommendedName>
</protein>
<feature type="signal peptide" evidence="2">
    <location>
        <begin position="1"/>
        <end position="19"/>
    </location>
</feature>
<dbReference type="Proteomes" id="UP000069940">
    <property type="component" value="Unassembled WGS sequence"/>
</dbReference>
<accession>A0ABM1ZRC5</accession>
<dbReference type="RefSeq" id="XP_019533025.3">
    <property type="nucleotide sequence ID" value="XM_019677480.3"/>
</dbReference>
<dbReference type="GeneID" id="109404581"/>
<reference evidence="4" key="1">
    <citation type="journal article" date="2015" name="Proc. Natl. Acad. Sci. U.S.A.">
        <title>Genome sequence of the Asian Tiger mosquito, Aedes albopictus, reveals insights into its biology, genetics, and evolution.</title>
        <authorList>
            <person name="Chen X.G."/>
            <person name="Jiang X."/>
            <person name="Gu J."/>
            <person name="Xu M."/>
            <person name="Wu Y."/>
            <person name="Deng Y."/>
            <person name="Zhang C."/>
            <person name="Bonizzoni M."/>
            <person name="Dermauw W."/>
            <person name="Vontas J."/>
            <person name="Armbruster P."/>
            <person name="Huang X."/>
            <person name="Yang Y."/>
            <person name="Zhang H."/>
            <person name="He W."/>
            <person name="Peng H."/>
            <person name="Liu Y."/>
            <person name="Wu K."/>
            <person name="Chen J."/>
            <person name="Lirakis M."/>
            <person name="Topalis P."/>
            <person name="Van Leeuwen T."/>
            <person name="Hall A.B."/>
            <person name="Jiang X."/>
            <person name="Thorpe C."/>
            <person name="Mueller R.L."/>
            <person name="Sun C."/>
            <person name="Waterhouse R.M."/>
            <person name="Yan G."/>
            <person name="Tu Z.J."/>
            <person name="Fang X."/>
            <person name="James A.A."/>
        </authorList>
    </citation>
    <scope>NUCLEOTIDE SEQUENCE [LARGE SCALE GENOMIC DNA]</scope>
    <source>
        <strain evidence="4">Foshan</strain>
    </source>
</reference>
<keyword evidence="2" id="KW-0732">Signal</keyword>
<evidence type="ECO:0000256" key="2">
    <source>
        <dbReference type="SAM" id="SignalP"/>
    </source>
</evidence>
<proteinExistence type="predicted"/>